<dbReference type="OrthoDB" id="1918at2759"/>
<evidence type="ECO:0000313" key="2">
    <source>
        <dbReference type="Proteomes" id="UP000095023"/>
    </source>
</evidence>
<name>A0A1E4TEE9_9ASCO</name>
<protein>
    <recommendedName>
        <fullName evidence="3">Rgp1-domain-containing protein</fullName>
    </recommendedName>
</protein>
<evidence type="ECO:0000313" key="1">
    <source>
        <dbReference type="EMBL" id="ODV90083.1"/>
    </source>
</evidence>
<reference evidence="2" key="1">
    <citation type="submission" date="2016-02" db="EMBL/GenBank/DDBJ databases">
        <title>Comparative genomics of biotechnologically important yeasts.</title>
        <authorList>
            <consortium name="DOE Joint Genome Institute"/>
            <person name="Riley R."/>
            <person name="Haridas S."/>
            <person name="Wolfe K.H."/>
            <person name="Lopes M.R."/>
            <person name="Hittinger C.T."/>
            <person name="Goker M."/>
            <person name="Salamov A."/>
            <person name="Wisecaver J."/>
            <person name="Long T.M."/>
            <person name="Aerts A.L."/>
            <person name="Barry K."/>
            <person name="Choi C."/>
            <person name="Clum A."/>
            <person name="Coughlan A.Y."/>
            <person name="Deshpande S."/>
            <person name="Douglass A.P."/>
            <person name="Hanson S.J."/>
            <person name="Klenk H.-P."/>
            <person name="Labutti K."/>
            <person name="Lapidus A."/>
            <person name="Lindquist E."/>
            <person name="Lipzen A."/>
            <person name="Meier-Kolthoff J.P."/>
            <person name="Ohm R.A."/>
            <person name="Otillar R.P."/>
            <person name="Pangilinan J."/>
            <person name="Peng Y."/>
            <person name="Rokas A."/>
            <person name="Rosa C.A."/>
            <person name="Scheuner C."/>
            <person name="Sibirny A.A."/>
            <person name="Slot J.C."/>
            <person name="Stielow J.B."/>
            <person name="Sun H."/>
            <person name="Kurtzman C.P."/>
            <person name="Blackwell M."/>
            <person name="Jeffries T.W."/>
            <person name="Grigoriev I.V."/>
        </authorList>
    </citation>
    <scope>NUCLEOTIDE SEQUENCE [LARGE SCALE GENOMIC DNA]</scope>
    <source>
        <strain evidence="2">NRRL Y-17796</strain>
    </source>
</reference>
<organism evidence="1 2">
    <name type="scientific">Tortispora caseinolytica NRRL Y-17796</name>
    <dbReference type="NCBI Taxonomy" id="767744"/>
    <lineage>
        <taxon>Eukaryota</taxon>
        <taxon>Fungi</taxon>
        <taxon>Dikarya</taxon>
        <taxon>Ascomycota</taxon>
        <taxon>Saccharomycotina</taxon>
        <taxon>Trigonopsidomycetes</taxon>
        <taxon>Trigonopsidales</taxon>
        <taxon>Trigonopsidaceae</taxon>
        <taxon>Tortispora</taxon>
    </lineage>
</organism>
<sequence length="606" mass="66647">MSQLQHELSSGIVIDVKLADHAVFAGEELQLEVTFSNRTKPKPDTAPSLGAAKEALQTLRKGLETASNELGDSSLSEKISFELYTPSTERASPPSLDRLHVDPLSGTVFETDETPLSAPVVSKEADESKLFRNASLRRPKPETGSKSLLMGYVQLLGEFEPNASLINTAIFENAKHSKMVLGSTAGGVIGVGKQPNNFHLGFFNFNLKSSLFGQTELSSLADTQDATRAGDSIPLFSTPQSVLFVDLNLMPGEQRSYSYSMTLPSALPPTCRGTAFKFAYKLIIGIQCHSGGVPIPSTVTIPFRVYPKVTVKPQLGLHSLTHPIAILRDEAVVRPITGRGFEKIVEKKIEMRRRLSSGAGLQESREDFYEFMKDIIHTDSQSRRPSISSPLVSSSSFSDAEEMYSKFSSRDAIDYLVRQSAANKPQIFNVSWKHGFVAAVNLHRQFYRLGDRIFLNVDMQNSTQNCVHISAALETNEVVNESIALKSAEEISRLTTVVACEQSSITYGQVFVGFSFVVPPGAVPSFKTEEVTYQWAVKITFVIQEDAEGSVLSSVLHENENEKMLRLAEAVRASKFVCRFPVQILSTNLDIRAVVPGIRLHGTYLL</sequence>
<keyword evidence="2" id="KW-1185">Reference proteome</keyword>
<proteinExistence type="predicted"/>
<dbReference type="PANTHER" id="PTHR12507">
    <property type="entry name" value="REDUCED GROWTH PHENOTYPE 1 RGP1, YEAST -RELATED"/>
    <property type="match status" value="1"/>
</dbReference>
<dbReference type="Pfam" id="PF08737">
    <property type="entry name" value="Rgp1"/>
    <property type="match status" value="1"/>
</dbReference>
<dbReference type="EMBL" id="KV453842">
    <property type="protein sequence ID" value="ODV90083.1"/>
    <property type="molecule type" value="Genomic_DNA"/>
</dbReference>
<accession>A0A1E4TEE9</accession>
<dbReference type="AlphaFoldDB" id="A0A1E4TEE9"/>
<dbReference type="InterPro" id="IPR014848">
    <property type="entry name" value="Rgp1"/>
</dbReference>
<gene>
    <name evidence="1" type="ORF">CANCADRAFT_43770</name>
</gene>
<dbReference type="Proteomes" id="UP000095023">
    <property type="component" value="Unassembled WGS sequence"/>
</dbReference>
<evidence type="ECO:0008006" key="3">
    <source>
        <dbReference type="Google" id="ProtNLM"/>
    </source>
</evidence>